<evidence type="ECO:0000313" key="1">
    <source>
        <dbReference type="EnsemblPlants" id="OB03G30240.1"/>
    </source>
</evidence>
<reference evidence="1" key="2">
    <citation type="submission" date="2013-04" db="UniProtKB">
        <authorList>
            <consortium name="EnsemblPlants"/>
        </authorList>
    </citation>
    <scope>IDENTIFICATION</scope>
</reference>
<sequence>MLIRWMMCGIIYHSIDLFEETKGSIEPSENSVFPCMQGFFIQNAGLCVSALRCLCAVRSCRKCFLLNKF</sequence>
<name>J3LPP8_ORYBR</name>
<protein>
    <submittedName>
        <fullName evidence="1">Uncharacterized protein</fullName>
    </submittedName>
</protein>
<accession>J3LPP8</accession>
<organism evidence="1">
    <name type="scientific">Oryza brachyantha</name>
    <name type="common">malo sina</name>
    <dbReference type="NCBI Taxonomy" id="4533"/>
    <lineage>
        <taxon>Eukaryota</taxon>
        <taxon>Viridiplantae</taxon>
        <taxon>Streptophyta</taxon>
        <taxon>Embryophyta</taxon>
        <taxon>Tracheophyta</taxon>
        <taxon>Spermatophyta</taxon>
        <taxon>Magnoliopsida</taxon>
        <taxon>Liliopsida</taxon>
        <taxon>Poales</taxon>
        <taxon>Poaceae</taxon>
        <taxon>BOP clade</taxon>
        <taxon>Oryzoideae</taxon>
        <taxon>Oryzeae</taxon>
        <taxon>Oryzinae</taxon>
        <taxon>Oryza</taxon>
    </lineage>
</organism>
<evidence type="ECO:0000313" key="2">
    <source>
        <dbReference type="Proteomes" id="UP000006038"/>
    </source>
</evidence>
<keyword evidence="2" id="KW-1185">Reference proteome</keyword>
<dbReference type="Proteomes" id="UP000006038">
    <property type="component" value="Chromosome 3"/>
</dbReference>
<dbReference type="HOGENOM" id="CLU_2779900_0_0_1"/>
<reference evidence="1" key="1">
    <citation type="journal article" date="2013" name="Nat. Commun.">
        <title>Whole-genome sequencing of Oryza brachyantha reveals mechanisms underlying Oryza genome evolution.</title>
        <authorList>
            <person name="Chen J."/>
            <person name="Huang Q."/>
            <person name="Gao D."/>
            <person name="Wang J."/>
            <person name="Lang Y."/>
            <person name="Liu T."/>
            <person name="Li B."/>
            <person name="Bai Z."/>
            <person name="Luis Goicoechea J."/>
            <person name="Liang C."/>
            <person name="Chen C."/>
            <person name="Zhang W."/>
            <person name="Sun S."/>
            <person name="Liao Y."/>
            <person name="Zhang X."/>
            <person name="Yang L."/>
            <person name="Song C."/>
            <person name="Wang M."/>
            <person name="Shi J."/>
            <person name="Liu G."/>
            <person name="Liu J."/>
            <person name="Zhou H."/>
            <person name="Zhou W."/>
            <person name="Yu Q."/>
            <person name="An N."/>
            <person name="Chen Y."/>
            <person name="Cai Q."/>
            <person name="Wang B."/>
            <person name="Liu B."/>
            <person name="Min J."/>
            <person name="Huang Y."/>
            <person name="Wu H."/>
            <person name="Li Z."/>
            <person name="Zhang Y."/>
            <person name="Yin Y."/>
            <person name="Song W."/>
            <person name="Jiang J."/>
            <person name="Jackson S.A."/>
            <person name="Wing R.A."/>
            <person name="Wang J."/>
            <person name="Chen M."/>
        </authorList>
    </citation>
    <scope>NUCLEOTIDE SEQUENCE [LARGE SCALE GENOMIC DNA]</scope>
    <source>
        <strain evidence="1">cv. IRGC 101232</strain>
    </source>
</reference>
<dbReference type="Gramene" id="OB03G30240.1">
    <property type="protein sequence ID" value="OB03G30240.1"/>
    <property type="gene ID" value="OB03G30240"/>
</dbReference>
<dbReference type="EnsemblPlants" id="OB03G30240.1">
    <property type="protein sequence ID" value="OB03G30240.1"/>
    <property type="gene ID" value="OB03G30240"/>
</dbReference>
<dbReference type="AlphaFoldDB" id="J3LPP8"/>
<proteinExistence type="predicted"/>